<protein>
    <recommendedName>
        <fullName evidence="6">Exodeoxyribonuclease 7 small subunit</fullName>
        <ecNumber evidence="6">3.1.11.6</ecNumber>
    </recommendedName>
    <alternativeName>
        <fullName evidence="6">Exodeoxyribonuclease VII small subunit</fullName>
        <shortName evidence="6">Exonuclease VII small subunit</shortName>
    </alternativeName>
</protein>
<dbReference type="PANTHER" id="PTHR34137:SF1">
    <property type="entry name" value="EXODEOXYRIBONUCLEASE 7 SMALL SUBUNIT"/>
    <property type="match status" value="1"/>
</dbReference>
<evidence type="ECO:0000256" key="5">
    <source>
        <dbReference type="ARBA" id="ARBA00022839"/>
    </source>
</evidence>
<feature type="region of interest" description="Disordered" evidence="7">
    <location>
        <begin position="65"/>
        <end position="86"/>
    </location>
</feature>
<dbReference type="RefSeq" id="WP_200247048.1">
    <property type="nucleotide sequence ID" value="NZ_JAXUFI010000061.1"/>
</dbReference>
<dbReference type="PIRSF" id="PIRSF006488">
    <property type="entry name" value="Exonuc_VII_S"/>
    <property type="match status" value="1"/>
</dbReference>
<dbReference type="Proteomes" id="UP001138768">
    <property type="component" value="Unassembled WGS sequence"/>
</dbReference>
<dbReference type="EMBL" id="NRRY01000036">
    <property type="protein sequence ID" value="MBK1620292.1"/>
    <property type="molecule type" value="Genomic_DNA"/>
</dbReference>
<keyword evidence="9" id="KW-1185">Reference proteome</keyword>
<keyword evidence="2 6" id="KW-0963">Cytoplasm</keyword>
<dbReference type="HAMAP" id="MF_00337">
    <property type="entry name" value="Exonuc_7_S"/>
    <property type="match status" value="1"/>
</dbReference>
<sequence length="86" mass="9538">MSEDKIQDPKQFEASLQALETLVDQLERGDLTLEESLAAFEQGIRLSRGCQQALETAEQRIRILSEASDQAEPEPFSGTADRAQSD</sequence>
<comment type="catalytic activity">
    <reaction evidence="6">
        <text>Exonucleolytic cleavage in either 5'- to 3'- or 3'- to 5'-direction to yield nucleoside 5'-phosphates.</text>
        <dbReference type="EC" id="3.1.11.6"/>
    </reaction>
</comment>
<keyword evidence="3 6" id="KW-0540">Nuclease</keyword>
<dbReference type="GO" id="GO:0008855">
    <property type="term" value="F:exodeoxyribonuclease VII activity"/>
    <property type="evidence" value="ECO:0007669"/>
    <property type="project" value="UniProtKB-UniRule"/>
</dbReference>
<comment type="similarity">
    <text evidence="1 6">Belongs to the XseB family.</text>
</comment>
<dbReference type="PANTHER" id="PTHR34137">
    <property type="entry name" value="EXODEOXYRIBONUCLEASE 7 SMALL SUBUNIT"/>
    <property type="match status" value="1"/>
</dbReference>
<keyword evidence="5 6" id="KW-0269">Exonuclease</keyword>
<comment type="function">
    <text evidence="6">Bidirectionally degrades single-stranded DNA into large acid-insoluble oligonucleotides, which are then degraded further into small acid-soluble oligonucleotides.</text>
</comment>
<dbReference type="Gene3D" id="1.10.287.1040">
    <property type="entry name" value="Exonuclease VII, small subunit"/>
    <property type="match status" value="1"/>
</dbReference>
<dbReference type="InterPro" id="IPR037004">
    <property type="entry name" value="Exonuc_VII_ssu_sf"/>
</dbReference>
<evidence type="ECO:0000256" key="7">
    <source>
        <dbReference type="SAM" id="MobiDB-lite"/>
    </source>
</evidence>
<comment type="subunit">
    <text evidence="6">Heterooligomer composed of large and small subunits.</text>
</comment>
<accession>A0A9X0WAW5</accession>
<proteinExistence type="inferred from homology"/>
<dbReference type="GO" id="GO:0009318">
    <property type="term" value="C:exodeoxyribonuclease VII complex"/>
    <property type="evidence" value="ECO:0007669"/>
    <property type="project" value="UniProtKB-UniRule"/>
</dbReference>
<reference evidence="8 9" key="1">
    <citation type="journal article" date="2020" name="Microorganisms">
        <title>Osmotic Adaptation and Compatible Solute Biosynthesis of Phototrophic Bacteria as Revealed from Genome Analyses.</title>
        <authorList>
            <person name="Imhoff J.F."/>
            <person name="Rahn T."/>
            <person name="Kunzel S."/>
            <person name="Keller A."/>
            <person name="Neulinger S.C."/>
        </authorList>
    </citation>
    <scope>NUCLEOTIDE SEQUENCE [LARGE SCALE GENOMIC DNA]</scope>
    <source>
        <strain evidence="8 9">DSM 25653</strain>
    </source>
</reference>
<comment type="caution">
    <text evidence="8">The sequence shown here is derived from an EMBL/GenBank/DDBJ whole genome shotgun (WGS) entry which is preliminary data.</text>
</comment>
<dbReference type="SUPFAM" id="SSF116842">
    <property type="entry name" value="XseB-like"/>
    <property type="match status" value="1"/>
</dbReference>
<evidence type="ECO:0000313" key="8">
    <source>
        <dbReference type="EMBL" id="MBK1620292.1"/>
    </source>
</evidence>
<keyword evidence="4 6" id="KW-0378">Hydrolase</keyword>
<evidence type="ECO:0000256" key="3">
    <source>
        <dbReference type="ARBA" id="ARBA00022722"/>
    </source>
</evidence>
<dbReference type="GO" id="GO:0006308">
    <property type="term" value="P:DNA catabolic process"/>
    <property type="evidence" value="ECO:0007669"/>
    <property type="project" value="UniProtKB-UniRule"/>
</dbReference>
<dbReference type="GO" id="GO:0005829">
    <property type="term" value="C:cytosol"/>
    <property type="evidence" value="ECO:0007669"/>
    <property type="project" value="TreeGrafter"/>
</dbReference>
<dbReference type="InterPro" id="IPR003761">
    <property type="entry name" value="Exonuc_VII_S"/>
</dbReference>
<comment type="subcellular location">
    <subcellularLocation>
        <location evidence="6">Cytoplasm</location>
    </subcellularLocation>
</comment>
<name>A0A9X0WAW5_9GAMM</name>
<gene>
    <name evidence="6" type="primary">xseB</name>
    <name evidence="8" type="ORF">CKO42_17960</name>
</gene>
<organism evidence="8 9">
    <name type="scientific">Lamprobacter modestohalophilus</name>
    <dbReference type="NCBI Taxonomy" id="1064514"/>
    <lineage>
        <taxon>Bacteria</taxon>
        <taxon>Pseudomonadati</taxon>
        <taxon>Pseudomonadota</taxon>
        <taxon>Gammaproteobacteria</taxon>
        <taxon>Chromatiales</taxon>
        <taxon>Chromatiaceae</taxon>
        <taxon>Lamprobacter</taxon>
    </lineage>
</organism>
<evidence type="ECO:0000256" key="6">
    <source>
        <dbReference type="HAMAP-Rule" id="MF_00337"/>
    </source>
</evidence>
<dbReference type="NCBIfam" id="TIGR01280">
    <property type="entry name" value="xseB"/>
    <property type="match status" value="1"/>
</dbReference>
<dbReference type="EC" id="3.1.11.6" evidence="6"/>
<evidence type="ECO:0000256" key="2">
    <source>
        <dbReference type="ARBA" id="ARBA00022490"/>
    </source>
</evidence>
<evidence type="ECO:0000313" key="9">
    <source>
        <dbReference type="Proteomes" id="UP001138768"/>
    </source>
</evidence>
<evidence type="ECO:0000256" key="4">
    <source>
        <dbReference type="ARBA" id="ARBA00022801"/>
    </source>
</evidence>
<dbReference type="Pfam" id="PF02609">
    <property type="entry name" value="Exonuc_VII_S"/>
    <property type="match status" value="1"/>
</dbReference>
<evidence type="ECO:0000256" key="1">
    <source>
        <dbReference type="ARBA" id="ARBA00009998"/>
    </source>
</evidence>
<dbReference type="NCBIfam" id="NF002140">
    <property type="entry name" value="PRK00977.1-4"/>
    <property type="match status" value="1"/>
</dbReference>
<dbReference type="AlphaFoldDB" id="A0A9X0WAW5"/>